<protein>
    <submittedName>
        <fullName evidence="2">Uncharacterized protein</fullName>
    </submittedName>
</protein>
<evidence type="ECO:0000313" key="2">
    <source>
        <dbReference type="EMBL" id="CAB1457643.1"/>
    </source>
</evidence>
<sequence length="163" mass="18261">MSTSSSPAARTAEACVTAAEELKSGGGRLHEACIFPAPNICPVTSLERLCQWSCSRSAAASLKQQHDQRPLHKEPQQQQVPADRDRALRTRSLIPLLPLVLNQVRGQRMKHENPAQDQSHINILFISSHQPKLFSEGWKSLQLHHVSDSCFPELNIWTQLVTR</sequence>
<dbReference type="EMBL" id="CADEAL010004351">
    <property type="protein sequence ID" value="CAB1457643.1"/>
    <property type="molecule type" value="Genomic_DNA"/>
</dbReference>
<keyword evidence="3" id="KW-1185">Reference proteome</keyword>
<accession>A0A9N7VYP5</accession>
<organism evidence="2 3">
    <name type="scientific">Pleuronectes platessa</name>
    <name type="common">European plaice</name>
    <dbReference type="NCBI Taxonomy" id="8262"/>
    <lineage>
        <taxon>Eukaryota</taxon>
        <taxon>Metazoa</taxon>
        <taxon>Chordata</taxon>
        <taxon>Craniata</taxon>
        <taxon>Vertebrata</taxon>
        <taxon>Euteleostomi</taxon>
        <taxon>Actinopterygii</taxon>
        <taxon>Neopterygii</taxon>
        <taxon>Teleostei</taxon>
        <taxon>Neoteleostei</taxon>
        <taxon>Acanthomorphata</taxon>
        <taxon>Carangaria</taxon>
        <taxon>Pleuronectiformes</taxon>
        <taxon>Pleuronectoidei</taxon>
        <taxon>Pleuronectidae</taxon>
        <taxon>Pleuronectes</taxon>
    </lineage>
</organism>
<name>A0A9N7VYP5_PLEPL</name>
<dbReference type="AlphaFoldDB" id="A0A9N7VYP5"/>
<feature type="region of interest" description="Disordered" evidence="1">
    <location>
        <begin position="63"/>
        <end position="83"/>
    </location>
</feature>
<comment type="caution">
    <text evidence="2">The sequence shown here is derived from an EMBL/GenBank/DDBJ whole genome shotgun (WGS) entry which is preliminary data.</text>
</comment>
<proteinExistence type="predicted"/>
<gene>
    <name evidence="2" type="ORF">PLEPLA_LOCUS45467</name>
</gene>
<dbReference type="Proteomes" id="UP001153269">
    <property type="component" value="Unassembled WGS sequence"/>
</dbReference>
<evidence type="ECO:0000313" key="3">
    <source>
        <dbReference type="Proteomes" id="UP001153269"/>
    </source>
</evidence>
<evidence type="ECO:0000256" key="1">
    <source>
        <dbReference type="SAM" id="MobiDB-lite"/>
    </source>
</evidence>
<reference evidence="2" key="1">
    <citation type="submission" date="2020-03" db="EMBL/GenBank/DDBJ databases">
        <authorList>
            <person name="Weist P."/>
        </authorList>
    </citation>
    <scope>NUCLEOTIDE SEQUENCE</scope>
</reference>
<feature type="compositionally biased region" description="Basic and acidic residues" evidence="1">
    <location>
        <begin position="64"/>
        <end position="75"/>
    </location>
</feature>